<evidence type="ECO:0000313" key="2">
    <source>
        <dbReference type="Proteomes" id="UP000500961"/>
    </source>
</evidence>
<evidence type="ECO:0000313" key="1">
    <source>
        <dbReference type="EMBL" id="QKG79129.1"/>
    </source>
</evidence>
<dbReference type="InterPro" id="IPR025631">
    <property type="entry name" value="Porin_10"/>
</dbReference>
<keyword evidence="2" id="KW-1185">Reference proteome</keyword>
<evidence type="ECO:0008006" key="3">
    <source>
        <dbReference type="Google" id="ProtNLM"/>
    </source>
</evidence>
<accession>A0A7D3Y327</accession>
<name>A0A7D3Y327_9BACT</name>
<dbReference type="Pfam" id="PF14121">
    <property type="entry name" value="Porin_10"/>
    <property type="match status" value="1"/>
</dbReference>
<sequence>MFDVLEANNQNKISFSWYLDNNTFDLRQTIAFDSSLYFNNLIIPGSKKYAPFTYLGNMGSPIINDHFFDRTEPNNDFIFSYGYNAYQQPVLERKQFNVKRPHTLLEYSTGGKKKSAEQNLHVIHTQNVNKYFNVGLQYDYYSTKGIYENQLTRNNDFTLFSSYFKDRISAQGTFAYTYIRNNENGGLEDDRFIQDTIMEPDLIPFNLSDASNEFRKRSFAGFVGYDLIVKAIDNDSIPASKRKKSILNAKLIIDANRFSKVYKDAESDSSYYQHFYINTSSTFDSIYLLTYQTTLLVELSQISKFPGIPGLRAWVSNISGSYYYLKPEVFISSNDNERISTNLFGIGAYSKSPYLSYSAAARFYINGYRAADKELFGQMTISPWKSLDMPYVSGEISITDKEPSIFMKEYFSNHYKWDNNFDKESRFRISAKFGADKVKFEAGYNLLHIVNYTYFDTLSLPAQEQNVTVTSAYIQKRFSLGWFNMVGRLIWQASTSEAINLPVLSGFGSIFVQFPVVKNALTVQLGVSGFYRTKFYAYAYNPALGVYYNQKEKEIGNYPFVEAFLNAKWKRTNLFVKVDHLNMGYPDNQYYTALHYPYNPRMLKFGLSWMFYD</sequence>
<gene>
    <name evidence="1" type="ORF">FHG85_02240</name>
</gene>
<reference evidence="1 2" key="1">
    <citation type="submission" date="2019-07" db="EMBL/GenBank/DDBJ databases">
        <title>Thalassofilum flectens gen. nov., sp. nov., a novel moderate thermophilic anaerobe from a shallow sea hot spring in Kunashir Island (Russia), representing a new family in the order Bacteroidales, and proposal of Thalassofilacea fam. nov.</title>
        <authorList>
            <person name="Kochetkova T.V."/>
            <person name="Podosokorskaya O.A."/>
            <person name="Novikov A."/>
            <person name="Elcheninov A.G."/>
            <person name="Toshchakov S.V."/>
            <person name="Kublanov I.V."/>
        </authorList>
    </citation>
    <scope>NUCLEOTIDE SEQUENCE [LARGE SCALE GENOMIC DNA]</scope>
    <source>
        <strain evidence="1 2">38-H</strain>
    </source>
</reference>
<dbReference type="KEGG" id="ttz:FHG85_02240"/>
<dbReference type="AlphaFoldDB" id="A0A7D3Y327"/>
<protein>
    <recommendedName>
        <fullName evidence="3">Porin</fullName>
    </recommendedName>
</protein>
<dbReference type="Proteomes" id="UP000500961">
    <property type="component" value="Chromosome"/>
</dbReference>
<dbReference type="EMBL" id="CP041345">
    <property type="protein sequence ID" value="QKG79129.1"/>
    <property type="molecule type" value="Genomic_DNA"/>
</dbReference>
<proteinExistence type="predicted"/>
<organism evidence="1 2">
    <name type="scientific">Tenuifilum thalassicum</name>
    <dbReference type="NCBI Taxonomy" id="2590900"/>
    <lineage>
        <taxon>Bacteria</taxon>
        <taxon>Pseudomonadati</taxon>
        <taxon>Bacteroidota</taxon>
        <taxon>Bacteroidia</taxon>
        <taxon>Bacteroidales</taxon>
        <taxon>Tenuifilaceae</taxon>
        <taxon>Tenuifilum</taxon>
    </lineage>
</organism>